<dbReference type="GO" id="GO:0005345">
    <property type="term" value="F:purine nucleobase transmembrane transporter activity"/>
    <property type="evidence" value="ECO:0007669"/>
    <property type="project" value="TreeGrafter"/>
</dbReference>
<name>A0A2I7N4H8_9NEIS</name>
<evidence type="ECO:0000256" key="6">
    <source>
        <dbReference type="ARBA" id="ARBA00023136"/>
    </source>
</evidence>
<reference evidence="9" key="1">
    <citation type="submission" date="2017-11" db="EMBL/GenBank/DDBJ databases">
        <authorList>
            <person name="Chan K.G."/>
            <person name="Lee L.S."/>
        </authorList>
    </citation>
    <scope>NUCLEOTIDE SEQUENCE [LARGE SCALE GENOMIC DNA]</scope>
    <source>
        <strain evidence="9">DSM 100970</strain>
    </source>
</reference>
<keyword evidence="6 7" id="KW-0472">Membrane</keyword>
<evidence type="ECO:0000313" key="9">
    <source>
        <dbReference type="Proteomes" id="UP000236655"/>
    </source>
</evidence>
<comment type="subcellular location">
    <subcellularLocation>
        <location evidence="1">Endomembrane system</location>
        <topology evidence="1">Multi-pass membrane protein</topology>
    </subcellularLocation>
</comment>
<feature type="transmembrane region" description="Helical" evidence="7">
    <location>
        <begin position="373"/>
        <end position="400"/>
    </location>
</feature>
<dbReference type="Proteomes" id="UP000236655">
    <property type="component" value="Chromosome"/>
</dbReference>
<dbReference type="RefSeq" id="WP_102950670.1">
    <property type="nucleotide sequence ID" value="NZ_CP024847.1"/>
</dbReference>
<dbReference type="InterPro" id="IPR045018">
    <property type="entry name" value="Azg-like"/>
</dbReference>
<proteinExistence type="inferred from homology"/>
<dbReference type="EMBL" id="CP024847">
    <property type="protein sequence ID" value="AUR51370.1"/>
    <property type="molecule type" value="Genomic_DNA"/>
</dbReference>
<evidence type="ECO:0000256" key="3">
    <source>
        <dbReference type="ARBA" id="ARBA00022448"/>
    </source>
</evidence>
<feature type="transmembrane region" description="Helical" evidence="7">
    <location>
        <begin position="48"/>
        <end position="70"/>
    </location>
</feature>
<dbReference type="Pfam" id="PF00860">
    <property type="entry name" value="Xan_ur_permease"/>
    <property type="match status" value="1"/>
</dbReference>
<evidence type="ECO:0000256" key="7">
    <source>
        <dbReference type="SAM" id="Phobius"/>
    </source>
</evidence>
<feature type="transmembrane region" description="Helical" evidence="7">
    <location>
        <begin position="195"/>
        <end position="215"/>
    </location>
</feature>
<feature type="transmembrane region" description="Helical" evidence="7">
    <location>
        <begin position="100"/>
        <end position="119"/>
    </location>
</feature>
<gene>
    <name evidence="8" type="ORF">CUN60_03330</name>
</gene>
<dbReference type="OrthoDB" id="9808458at2"/>
<feature type="transmembrane region" description="Helical" evidence="7">
    <location>
        <begin position="344"/>
        <end position="361"/>
    </location>
</feature>
<evidence type="ECO:0000256" key="5">
    <source>
        <dbReference type="ARBA" id="ARBA00022989"/>
    </source>
</evidence>
<keyword evidence="5 7" id="KW-1133">Transmembrane helix</keyword>
<feature type="transmembrane region" description="Helical" evidence="7">
    <location>
        <begin position="170"/>
        <end position="189"/>
    </location>
</feature>
<dbReference type="GO" id="GO:0012505">
    <property type="term" value="C:endomembrane system"/>
    <property type="evidence" value="ECO:0007669"/>
    <property type="project" value="UniProtKB-SubCell"/>
</dbReference>
<keyword evidence="4 7" id="KW-0812">Transmembrane</keyword>
<comment type="similarity">
    <text evidence="2">Belongs to the nucleobase:cation symporter-2 (NCS2) (TC 2.A.40) family. Azg-like subfamily.</text>
</comment>
<accession>A0A2I7N4H8</accession>
<evidence type="ECO:0000256" key="1">
    <source>
        <dbReference type="ARBA" id="ARBA00004127"/>
    </source>
</evidence>
<keyword evidence="3" id="KW-0813">Transport</keyword>
<dbReference type="PANTHER" id="PTHR43337:SF1">
    <property type="entry name" value="XANTHINE_URACIL PERMEASE C887.17-RELATED"/>
    <property type="match status" value="1"/>
</dbReference>
<protein>
    <recommendedName>
        <fullName evidence="10">NCS2 family permease</fullName>
    </recommendedName>
</protein>
<evidence type="ECO:0000256" key="4">
    <source>
        <dbReference type="ARBA" id="ARBA00022692"/>
    </source>
</evidence>
<feature type="transmembrane region" description="Helical" evidence="7">
    <location>
        <begin position="76"/>
        <end position="93"/>
    </location>
</feature>
<dbReference type="AlphaFoldDB" id="A0A2I7N4H8"/>
<sequence>MLAKLFCLDGEHKFTLSREVIGGVINFMAIAYIIAVNPIILHADGAGFPLNAAITSTVVIIVIMTLFAAFFIRLPFVLAPGMGINAIISYTLILHEKLDIPTVLGVILFSSLLLFVFSVSKIRQVIIHAIPEFLQIALSAGIGFFLFMIGIKNIGLIVANPNTLIGIGKFNIDIILCCLGFIMSAVFFIKHKNYAFLLPIILITLINAFIHPETLPHKFLEMPDFSLFMQIDVAKAFKLSVLPAILSLFVVNFFDATSTTMGLLSQIKFDNQHKKVTYLKRALITDSFGGVLSSLIGISPSVIFVESSAAIHNGARTGIASAITALLCLPFIFLSPLIAIIPDAATSPVLMVVGLIMLSNIRRIDLTNFEDIVASMLTIVMMPLCFSITAGAIFGILSYTLLKLLLGKYNELSVTLIIVAIVCSGWFFIN</sequence>
<keyword evidence="9" id="KW-1185">Reference proteome</keyword>
<feature type="transmembrane region" description="Helical" evidence="7">
    <location>
        <begin position="20"/>
        <end position="41"/>
    </location>
</feature>
<evidence type="ECO:0008006" key="10">
    <source>
        <dbReference type="Google" id="ProtNLM"/>
    </source>
</evidence>
<feature type="transmembrane region" description="Helical" evidence="7">
    <location>
        <begin position="412"/>
        <end position="429"/>
    </location>
</feature>
<organism evidence="8 9">
    <name type="scientific">Aquella oligotrophica</name>
    <dbReference type="NCBI Taxonomy" id="2067065"/>
    <lineage>
        <taxon>Bacteria</taxon>
        <taxon>Pseudomonadati</taxon>
        <taxon>Pseudomonadota</taxon>
        <taxon>Betaproteobacteria</taxon>
        <taxon>Neisseriales</taxon>
        <taxon>Neisseriaceae</taxon>
        <taxon>Aquella</taxon>
    </lineage>
</organism>
<dbReference type="InterPro" id="IPR006043">
    <property type="entry name" value="NCS2"/>
</dbReference>
<dbReference type="GO" id="GO:0005886">
    <property type="term" value="C:plasma membrane"/>
    <property type="evidence" value="ECO:0007669"/>
    <property type="project" value="TreeGrafter"/>
</dbReference>
<feature type="transmembrane region" description="Helical" evidence="7">
    <location>
        <begin position="317"/>
        <end position="338"/>
    </location>
</feature>
<feature type="transmembrane region" description="Helical" evidence="7">
    <location>
        <begin position="125"/>
        <end position="149"/>
    </location>
</feature>
<evidence type="ECO:0000313" key="8">
    <source>
        <dbReference type="EMBL" id="AUR51370.1"/>
    </source>
</evidence>
<evidence type="ECO:0000256" key="2">
    <source>
        <dbReference type="ARBA" id="ARBA00005697"/>
    </source>
</evidence>
<feature type="transmembrane region" description="Helical" evidence="7">
    <location>
        <begin position="236"/>
        <end position="254"/>
    </location>
</feature>
<dbReference type="PANTHER" id="PTHR43337">
    <property type="entry name" value="XANTHINE/URACIL PERMEASE C887.17-RELATED"/>
    <property type="match status" value="1"/>
</dbReference>
<dbReference type="KEGG" id="nba:CUN60_03330"/>